<feature type="compositionally biased region" description="Polar residues" evidence="1">
    <location>
        <begin position="32"/>
        <end position="54"/>
    </location>
</feature>
<dbReference type="EMBL" id="JBJKBG010000005">
    <property type="protein sequence ID" value="KAL3737589.1"/>
    <property type="molecule type" value="Genomic_DNA"/>
</dbReference>
<keyword evidence="3" id="KW-1185">Reference proteome</keyword>
<gene>
    <name evidence="2" type="ORF">ACJRO7_019170</name>
</gene>
<feature type="compositionally biased region" description="Basic and acidic residues" evidence="1">
    <location>
        <begin position="58"/>
        <end position="75"/>
    </location>
</feature>
<sequence>MPGNGENSRHPTIRRTNFAKEISVQSLERPRSQSSRLSAGTFALHTQISSQNQRPKCRKDQTRERISRNRHEQKEFSGSTVCSSGSLFEGKLGEERTSCDIAPSIENQRNMAMLSEYEPEAEDHFEDLIRGTISSITHLYSVISLHCIREIGTETARRRSRIELPGSSGAAANEEADDRADDERKT</sequence>
<name>A0ABD3KFK6_EUCGL</name>
<dbReference type="AlphaFoldDB" id="A0ABD3KFK6"/>
<feature type="region of interest" description="Disordered" evidence="1">
    <location>
        <begin position="1"/>
        <end position="82"/>
    </location>
</feature>
<comment type="caution">
    <text evidence="2">The sequence shown here is derived from an EMBL/GenBank/DDBJ whole genome shotgun (WGS) entry which is preliminary data.</text>
</comment>
<protein>
    <submittedName>
        <fullName evidence="2">Uncharacterized protein</fullName>
    </submittedName>
</protein>
<accession>A0ABD3KFK6</accession>
<evidence type="ECO:0000256" key="1">
    <source>
        <dbReference type="SAM" id="MobiDB-lite"/>
    </source>
</evidence>
<dbReference type="Proteomes" id="UP001634007">
    <property type="component" value="Unassembled WGS sequence"/>
</dbReference>
<proteinExistence type="predicted"/>
<reference evidence="2 3" key="1">
    <citation type="submission" date="2024-11" db="EMBL/GenBank/DDBJ databases">
        <title>Chromosome-level genome assembly of Eucalyptus globulus Labill. provides insights into its genome evolution.</title>
        <authorList>
            <person name="Li X."/>
        </authorList>
    </citation>
    <scope>NUCLEOTIDE SEQUENCE [LARGE SCALE GENOMIC DNA]</scope>
    <source>
        <strain evidence="2">CL2024</strain>
        <tissue evidence="2">Fresh tender leaves</tissue>
    </source>
</reference>
<evidence type="ECO:0000313" key="3">
    <source>
        <dbReference type="Proteomes" id="UP001634007"/>
    </source>
</evidence>
<evidence type="ECO:0000313" key="2">
    <source>
        <dbReference type="EMBL" id="KAL3737589.1"/>
    </source>
</evidence>
<feature type="region of interest" description="Disordered" evidence="1">
    <location>
        <begin position="159"/>
        <end position="186"/>
    </location>
</feature>
<organism evidence="2 3">
    <name type="scientific">Eucalyptus globulus</name>
    <name type="common">Tasmanian blue gum</name>
    <dbReference type="NCBI Taxonomy" id="34317"/>
    <lineage>
        <taxon>Eukaryota</taxon>
        <taxon>Viridiplantae</taxon>
        <taxon>Streptophyta</taxon>
        <taxon>Embryophyta</taxon>
        <taxon>Tracheophyta</taxon>
        <taxon>Spermatophyta</taxon>
        <taxon>Magnoliopsida</taxon>
        <taxon>eudicotyledons</taxon>
        <taxon>Gunneridae</taxon>
        <taxon>Pentapetalae</taxon>
        <taxon>rosids</taxon>
        <taxon>malvids</taxon>
        <taxon>Myrtales</taxon>
        <taxon>Myrtaceae</taxon>
        <taxon>Myrtoideae</taxon>
        <taxon>Eucalypteae</taxon>
        <taxon>Eucalyptus</taxon>
    </lineage>
</organism>